<comment type="caution">
    <text evidence="2">The sequence shown here is derived from an EMBL/GenBank/DDBJ whole genome shotgun (WGS) entry which is preliminary data.</text>
</comment>
<dbReference type="OrthoDB" id="5327951at2759"/>
<gene>
    <name evidence="2" type="ORF">HII31_09159</name>
</gene>
<protein>
    <submittedName>
        <fullName evidence="2">Uncharacterized protein</fullName>
    </submittedName>
</protein>
<sequence>MPRSQSVDVPAEQRARLDEVAQLMLDIYQTLADMRYINPEGIIKGPHDSEELRQAWTKHDLDPAIIYLYSILPYVDTTIAGEPDFFHGGTFANFLKAEDVERGRDPWYMDPDLDADWDDENGPYMRPWYTPLSQLGNHQSVILYDARGHRIWIIDQEGWGTTDRALCKWDSEDEEEKEKSDWGSDSDEGGYKDEPSDSDGSSEYNEDETVEADELDGLRDDQAEQVEYDEGFDVLGEDEVRQAEWEGRSKNDNSFQHIRSRDASAVLRDIKKWYYELKELPGQGEHSGQEWMEPKILKPLYVQNGWPDNFDGDAFEVSLARAYCADRAKYMAENPLRQVQCYEGWMQYGDRDKERYTKEIAEATTADEEWVARFKLWQSQNNQARNVKDLERAKEKAERRCPGGKCQKEEDLPLWELEQLRVETQWKRESLPRSQDAVAQTTDDLEQRKHHIARVKKAEKEAAVYTKAYEAAKADAERLCPGRTFEQATGIKSLGRKDTLWNIESQKYWIHYAKKELEKVQTWAKQLPENVPNTMTLVEHAIKSNEKSLESARSTLQRHEKWLAEHGNTD</sequence>
<feature type="region of interest" description="Disordered" evidence="1">
    <location>
        <begin position="548"/>
        <end position="570"/>
    </location>
</feature>
<evidence type="ECO:0000256" key="1">
    <source>
        <dbReference type="SAM" id="MobiDB-lite"/>
    </source>
</evidence>
<evidence type="ECO:0000313" key="3">
    <source>
        <dbReference type="Proteomes" id="UP000660729"/>
    </source>
</evidence>
<organism evidence="2 3">
    <name type="scientific">Pseudocercospora fuligena</name>
    <dbReference type="NCBI Taxonomy" id="685502"/>
    <lineage>
        <taxon>Eukaryota</taxon>
        <taxon>Fungi</taxon>
        <taxon>Dikarya</taxon>
        <taxon>Ascomycota</taxon>
        <taxon>Pezizomycotina</taxon>
        <taxon>Dothideomycetes</taxon>
        <taxon>Dothideomycetidae</taxon>
        <taxon>Mycosphaerellales</taxon>
        <taxon>Mycosphaerellaceae</taxon>
        <taxon>Pseudocercospora</taxon>
    </lineage>
</organism>
<proteinExistence type="predicted"/>
<name>A0A8H6RDC0_9PEZI</name>
<dbReference type="Proteomes" id="UP000660729">
    <property type="component" value="Unassembled WGS sequence"/>
</dbReference>
<reference evidence="2" key="1">
    <citation type="submission" date="2020-04" db="EMBL/GenBank/DDBJ databases">
        <title>Draft genome resource of the tomato pathogen Pseudocercospora fuligena.</title>
        <authorList>
            <person name="Zaccaron A."/>
        </authorList>
    </citation>
    <scope>NUCLEOTIDE SEQUENCE</scope>
    <source>
        <strain evidence="2">PF001</strain>
    </source>
</reference>
<feature type="compositionally biased region" description="Acidic residues" evidence="1">
    <location>
        <begin position="204"/>
        <end position="215"/>
    </location>
</feature>
<dbReference type="EMBL" id="JABCIY010000185">
    <property type="protein sequence ID" value="KAF7189519.1"/>
    <property type="molecule type" value="Genomic_DNA"/>
</dbReference>
<keyword evidence="3" id="KW-1185">Reference proteome</keyword>
<feature type="region of interest" description="Disordered" evidence="1">
    <location>
        <begin position="170"/>
        <end position="220"/>
    </location>
</feature>
<accession>A0A8H6RDC0</accession>
<feature type="compositionally biased region" description="Basic and acidic residues" evidence="1">
    <location>
        <begin position="557"/>
        <end position="570"/>
    </location>
</feature>
<dbReference type="AlphaFoldDB" id="A0A8H6RDC0"/>
<evidence type="ECO:0000313" key="2">
    <source>
        <dbReference type="EMBL" id="KAF7189519.1"/>
    </source>
</evidence>